<evidence type="ECO:0000256" key="2">
    <source>
        <dbReference type="ARBA" id="ARBA00009823"/>
    </source>
</evidence>
<dbReference type="Pfam" id="PF09468">
    <property type="entry name" value="RNase_H2-Ydr279"/>
    <property type="match status" value="1"/>
</dbReference>
<feature type="region of interest" description="Disordered" evidence="8">
    <location>
        <begin position="229"/>
        <end position="310"/>
    </location>
</feature>
<protein>
    <recommendedName>
        <fullName evidence="4">Ribonuclease H2 subunit B</fullName>
    </recommendedName>
    <alternativeName>
        <fullName evidence="7">Ribonuclease HI subunit B</fullName>
    </alternativeName>
</protein>
<feature type="domain" description="Rnh202 triple barrel" evidence="10">
    <location>
        <begin position="37"/>
        <end position="98"/>
    </location>
</feature>
<dbReference type="CDD" id="cd09270">
    <property type="entry name" value="RNase_H2-B"/>
    <property type="match status" value="1"/>
</dbReference>
<comment type="similarity">
    <text evidence="2">Belongs to the RNase H2 subunit B family.</text>
</comment>
<dbReference type="Gene3D" id="1.10.20.120">
    <property type="match status" value="1"/>
</dbReference>
<evidence type="ECO:0000313" key="11">
    <source>
        <dbReference type="Proteomes" id="UP000829291"/>
    </source>
</evidence>
<feature type="compositionally biased region" description="Basic and acidic residues" evidence="8">
    <location>
        <begin position="248"/>
        <end position="260"/>
    </location>
</feature>
<dbReference type="InterPro" id="IPR040456">
    <property type="entry name" value="RNase_H2_suB"/>
</dbReference>
<feature type="domain" description="Ribonuclease H2 subunit B wHTH" evidence="9">
    <location>
        <begin position="101"/>
        <end position="226"/>
    </location>
</feature>
<evidence type="ECO:0000256" key="6">
    <source>
        <dbReference type="ARBA" id="ARBA00024778"/>
    </source>
</evidence>
<comment type="subunit">
    <text evidence="3">The RNase H2 complex is a heterotrimer composed of the catalytic subunit RNASEH2A and the non-catalytic subunits RNASEH2B and RNASEH2C.</text>
</comment>
<feature type="compositionally biased region" description="Polar residues" evidence="8">
    <location>
        <begin position="293"/>
        <end position="310"/>
    </location>
</feature>
<evidence type="ECO:0000256" key="7">
    <source>
        <dbReference type="ARBA" id="ARBA00033464"/>
    </source>
</evidence>
<dbReference type="GeneID" id="107222478"/>
<dbReference type="Gene3D" id="2.20.25.530">
    <property type="match status" value="1"/>
</dbReference>
<proteinExistence type="inferred from homology"/>
<dbReference type="PANTHER" id="PTHR13383:SF11">
    <property type="entry name" value="RIBONUCLEASE H2 SUBUNIT B"/>
    <property type="match status" value="1"/>
</dbReference>
<evidence type="ECO:0000259" key="9">
    <source>
        <dbReference type="Pfam" id="PF09468"/>
    </source>
</evidence>
<evidence type="ECO:0000256" key="3">
    <source>
        <dbReference type="ARBA" id="ARBA00011277"/>
    </source>
</evidence>
<accession>A0ABM3G0G5</accession>
<evidence type="ECO:0000256" key="1">
    <source>
        <dbReference type="ARBA" id="ARBA00004123"/>
    </source>
</evidence>
<reference evidence="12" key="1">
    <citation type="submission" date="2025-08" db="UniProtKB">
        <authorList>
            <consortium name="RefSeq"/>
        </authorList>
    </citation>
    <scope>IDENTIFICATION</scope>
    <source>
        <tissue evidence="12">Thorax and Abdomen</tissue>
    </source>
</reference>
<dbReference type="Pfam" id="PF17745">
    <property type="entry name" value="Ydr279_N"/>
    <property type="match status" value="1"/>
</dbReference>
<dbReference type="RefSeq" id="XP_046593760.1">
    <property type="nucleotide sequence ID" value="XM_046737804.1"/>
</dbReference>
<evidence type="ECO:0000259" key="10">
    <source>
        <dbReference type="Pfam" id="PF17745"/>
    </source>
</evidence>
<evidence type="ECO:0000256" key="5">
    <source>
        <dbReference type="ARBA" id="ARBA00023242"/>
    </source>
</evidence>
<gene>
    <name evidence="12" type="primary">LOC107222478</name>
</gene>
<evidence type="ECO:0000256" key="8">
    <source>
        <dbReference type="SAM" id="MobiDB-lite"/>
    </source>
</evidence>
<evidence type="ECO:0000313" key="12">
    <source>
        <dbReference type="RefSeq" id="XP_046593760.1"/>
    </source>
</evidence>
<sequence>MPRVKASPKKCVKTSNTHPAANTWVFLMKGDGLENTDGSSPDVVKLRHPASNQPAMFVFSPGDTTVQEVLTFDENKRSWFIDDNVKSDGKMHLSTPIDPIFLVLPYLRKSQQVMPLDQILRDEDYPGTSRLARCQNLKLSLIADRKGDEELQAFKFNEDKAMVWLQKKVGRVAEILRQKGVHVSQGAVSATYVKSNKHESGTEVEYLKYAHGIVSEYLAEDLSKKLAQHLSLPDDPENKKRKSNSPKESSDDKKAKKDTPESESIPRNGALDLTKPEKRNLFSIKRKLKPIQPIQNYNDVTSPVLSPKNL</sequence>
<dbReference type="Proteomes" id="UP000829291">
    <property type="component" value="Chromosome 4"/>
</dbReference>
<evidence type="ECO:0000256" key="4">
    <source>
        <dbReference type="ARBA" id="ARBA00019062"/>
    </source>
</evidence>
<dbReference type="PANTHER" id="PTHR13383">
    <property type="entry name" value="RIBONUCLEASE H2 SUBUNIT B"/>
    <property type="match status" value="1"/>
</dbReference>
<keyword evidence="11" id="KW-1185">Reference proteome</keyword>
<name>A0ABM3G0G5_NEOLC</name>
<comment type="function">
    <text evidence="6">Non catalytic subunit of RNase H2, an endonuclease that specifically degrades the RNA of RNA:DNA hybrids. Participates in DNA replication, possibly by mediating the removal of lagging-strand Okazaki fragment RNA primers during DNA replication. Mediates the excision of single ribonucleotides from DNA:RNA duplexes.</text>
</comment>
<comment type="subcellular location">
    <subcellularLocation>
        <location evidence="1">Nucleus</location>
    </subcellularLocation>
</comment>
<organism evidence="11 12">
    <name type="scientific">Neodiprion lecontei</name>
    <name type="common">Redheaded pine sawfly</name>
    <dbReference type="NCBI Taxonomy" id="441921"/>
    <lineage>
        <taxon>Eukaryota</taxon>
        <taxon>Metazoa</taxon>
        <taxon>Ecdysozoa</taxon>
        <taxon>Arthropoda</taxon>
        <taxon>Hexapoda</taxon>
        <taxon>Insecta</taxon>
        <taxon>Pterygota</taxon>
        <taxon>Neoptera</taxon>
        <taxon>Endopterygota</taxon>
        <taxon>Hymenoptera</taxon>
        <taxon>Tenthredinoidea</taxon>
        <taxon>Diprionidae</taxon>
        <taxon>Diprioninae</taxon>
        <taxon>Neodiprion</taxon>
    </lineage>
</organism>
<dbReference type="InterPro" id="IPR041195">
    <property type="entry name" value="Rnh202_N"/>
</dbReference>
<keyword evidence="5" id="KW-0539">Nucleus</keyword>
<dbReference type="InterPro" id="IPR019024">
    <property type="entry name" value="RNase_H2_suB_wHTH"/>
</dbReference>